<comment type="caution">
    <text evidence="7">The sequence shown here is derived from an EMBL/GenBank/DDBJ whole genome shotgun (WGS) entry which is preliminary data.</text>
</comment>
<proteinExistence type="inferred from homology"/>
<dbReference type="AlphaFoldDB" id="A0A542DYR0"/>
<feature type="domain" description="Phosphotyrosine protein phosphatase I" evidence="6">
    <location>
        <begin position="1"/>
        <end position="154"/>
    </location>
</feature>
<dbReference type="SMART" id="SM00226">
    <property type="entry name" value="LMWPc"/>
    <property type="match status" value="1"/>
</dbReference>
<organism evidence="7 8">
    <name type="scientific">Lapillicoccus jejuensis</name>
    <dbReference type="NCBI Taxonomy" id="402171"/>
    <lineage>
        <taxon>Bacteria</taxon>
        <taxon>Bacillati</taxon>
        <taxon>Actinomycetota</taxon>
        <taxon>Actinomycetes</taxon>
        <taxon>Micrococcales</taxon>
        <taxon>Intrasporangiaceae</taxon>
        <taxon>Lapillicoccus</taxon>
    </lineage>
</organism>
<evidence type="ECO:0000256" key="3">
    <source>
        <dbReference type="ARBA" id="ARBA00022801"/>
    </source>
</evidence>
<evidence type="ECO:0000256" key="2">
    <source>
        <dbReference type="ARBA" id="ARBA00013064"/>
    </source>
</evidence>
<sequence length="161" mass="17058">MHVTVVCSGNICRSPMAEVVLRSALAEEGLGDRVTVDSAGTGAWHVGEGADSRTVATLHRHGLDGSSHVAAQFEAGWFDEADLVLAADAGHLRALQALARSDEERSRVRLLRSFDPAAVAAGELDLADPWYGDTEDFEVCYRDVRGAVPGVVAFVREGLGA</sequence>
<keyword evidence="8" id="KW-1185">Reference proteome</keyword>
<dbReference type="Gene3D" id="3.40.50.2300">
    <property type="match status" value="1"/>
</dbReference>
<dbReference type="Proteomes" id="UP000317893">
    <property type="component" value="Unassembled WGS sequence"/>
</dbReference>
<dbReference type="InterPro" id="IPR036196">
    <property type="entry name" value="Ptyr_pPase_sf"/>
</dbReference>
<evidence type="ECO:0000313" key="7">
    <source>
        <dbReference type="EMBL" id="TQJ08186.1"/>
    </source>
</evidence>
<dbReference type="EMBL" id="VFMN01000001">
    <property type="protein sequence ID" value="TQJ08186.1"/>
    <property type="molecule type" value="Genomic_DNA"/>
</dbReference>
<dbReference type="PRINTS" id="PR00719">
    <property type="entry name" value="LMWPTPASE"/>
</dbReference>
<dbReference type="InterPro" id="IPR023485">
    <property type="entry name" value="Ptyr_pPase"/>
</dbReference>
<dbReference type="GO" id="GO:0004725">
    <property type="term" value="F:protein tyrosine phosphatase activity"/>
    <property type="evidence" value="ECO:0007669"/>
    <property type="project" value="UniProtKB-EC"/>
</dbReference>
<gene>
    <name evidence="7" type="ORF">FB458_1270</name>
</gene>
<evidence type="ECO:0000256" key="1">
    <source>
        <dbReference type="ARBA" id="ARBA00011063"/>
    </source>
</evidence>
<protein>
    <recommendedName>
        <fullName evidence="2">protein-tyrosine-phosphatase</fullName>
        <ecNumber evidence="2">3.1.3.48</ecNumber>
    </recommendedName>
</protein>
<comment type="similarity">
    <text evidence="1">Belongs to the low molecular weight phosphotyrosine protein phosphatase family.</text>
</comment>
<keyword evidence="4" id="KW-0904">Protein phosphatase</keyword>
<dbReference type="CDD" id="cd16343">
    <property type="entry name" value="LMWPTP"/>
    <property type="match status" value="1"/>
</dbReference>
<dbReference type="EC" id="3.1.3.48" evidence="2"/>
<dbReference type="SUPFAM" id="SSF52788">
    <property type="entry name" value="Phosphotyrosine protein phosphatases I"/>
    <property type="match status" value="1"/>
</dbReference>
<dbReference type="PANTHER" id="PTHR11717:SF7">
    <property type="entry name" value="LOW MOLECULAR WEIGHT PHOSPHOTYROSINE PROTEIN PHOSPHATASE"/>
    <property type="match status" value="1"/>
</dbReference>
<dbReference type="RefSeq" id="WP_246061091.1">
    <property type="nucleotide sequence ID" value="NZ_BAAAPR010000002.1"/>
</dbReference>
<dbReference type="InterPro" id="IPR050438">
    <property type="entry name" value="LMW_PTPase"/>
</dbReference>
<dbReference type="Pfam" id="PF01451">
    <property type="entry name" value="LMWPc"/>
    <property type="match status" value="1"/>
</dbReference>
<feature type="active site" description="Nucleophile" evidence="5">
    <location>
        <position position="7"/>
    </location>
</feature>
<evidence type="ECO:0000259" key="6">
    <source>
        <dbReference type="SMART" id="SM00226"/>
    </source>
</evidence>
<keyword evidence="3" id="KW-0378">Hydrolase</keyword>
<evidence type="ECO:0000256" key="5">
    <source>
        <dbReference type="PIRSR" id="PIRSR617867-1"/>
    </source>
</evidence>
<dbReference type="PANTHER" id="PTHR11717">
    <property type="entry name" value="LOW MOLECULAR WEIGHT PROTEIN TYROSINE PHOSPHATASE"/>
    <property type="match status" value="1"/>
</dbReference>
<evidence type="ECO:0000256" key="4">
    <source>
        <dbReference type="ARBA" id="ARBA00022912"/>
    </source>
</evidence>
<name>A0A542DYR0_9MICO</name>
<feature type="active site" description="Nucleophile" evidence="5">
    <location>
        <position position="13"/>
    </location>
</feature>
<feature type="active site" description="Proton donor" evidence="5">
    <location>
        <position position="128"/>
    </location>
</feature>
<reference evidence="7 8" key="1">
    <citation type="submission" date="2019-06" db="EMBL/GenBank/DDBJ databases">
        <title>Sequencing the genomes of 1000 actinobacteria strains.</title>
        <authorList>
            <person name="Klenk H.-P."/>
        </authorList>
    </citation>
    <scope>NUCLEOTIDE SEQUENCE [LARGE SCALE GENOMIC DNA]</scope>
    <source>
        <strain evidence="7 8">DSM 18607</strain>
    </source>
</reference>
<dbReference type="InterPro" id="IPR017867">
    <property type="entry name" value="Tyr_phospatase_low_mol_wt"/>
</dbReference>
<evidence type="ECO:0000313" key="8">
    <source>
        <dbReference type="Proteomes" id="UP000317893"/>
    </source>
</evidence>
<accession>A0A542DYR0</accession>